<dbReference type="GO" id="GO:0003700">
    <property type="term" value="F:DNA-binding transcription factor activity"/>
    <property type="evidence" value="ECO:0007669"/>
    <property type="project" value="TreeGrafter"/>
</dbReference>
<evidence type="ECO:0000256" key="2">
    <source>
        <dbReference type="ARBA" id="ARBA00023242"/>
    </source>
</evidence>
<accession>A0A3D8RU00</accession>
<evidence type="ECO:0000256" key="3">
    <source>
        <dbReference type="SAM" id="MobiDB-lite"/>
    </source>
</evidence>
<feature type="region of interest" description="Disordered" evidence="3">
    <location>
        <begin position="25"/>
        <end position="46"/>
    </location>
</feature>
<name>A0A3D8RU00_9HELO</name>
<gene>
    <name evidence="4" type="ORF">BP6252_05491</name>
</gene>
<keyword evidence="2" id="KW-0539">Nucleus</keyword>
<dbReference type="STRING" id="1849047.A0A3D8RU00"/>
<sequence>MPKCGDCRRLNLVCTRTSDSAKITTKAHSISVPSPTPSPSSEEDTNSVFFVGSGTGSPAFRREVTPILENSWSGPAEFIEDCVFTSSIGKETSAPINYSAKYAALTFETPLMAMPFNVTAPQDQHLLRHFIRVVSRTLSIVHDDDANPFLKLIVPLAGSSEVVMESLLALSASHLRGVYPEILQRGLAHQSKALGFLNSIISKNIPSSAEQTLAAVLLLCMIEICDGNSTKWSWHISAAQTIIRSKSRSKSSSTTWKFLLAMFGYVDSVITISNCQAPLITLEELTNEGEPNMSRDVNHRDVPYTSHSEALFGVAQPLFNIIGKISGLAHRRKERVDEISDIWFRQSAKSIEESLRVWEPPSLTSHLEWNRTDISNAAYAIKWASILRLHQVVDGYCLSDPCVRECTSNILTYVSRIRFGSSVESILIFPLVMAAAGAADDEQRVCVKERWMVMERTIGFDNVARARQMVEAVWNCVDDGRKSGANENGEAVNWAKIRYFDFPGVVLL</sequence>
<reference evidence="4 5" key="1">
    <citation type="journal article" date="2018" name="IMA Fungus">
        <title>IMA Genome-F 9: Draft genome sequence of Annulohypoxylon stygium, Aspergillus mulundensis, Berkeleyomyces basicola (syn. Thielaviopsis basicola), Ceratocystis smalleyi, two Cercospora beticola strains, Coleophoma cylindrospora, Fusarium fracticaudum, Phialophora cf. hyalina, and Morchella septimelata.</title>
        <authorList>
            <person name="Wingfield B.D."/>
            <person name="Bills G.F."/>
            <person name="Dong Y."/>
            <person name="Huang W."/>
            <person name="Nel W.J."/>
            <person name="Swalarsk-Parry B.S."/>
            <person name="Vaghefi N."/>
            <person name="Wilken P.M."/>
            <person name="An Z."/>
            <person name="de Beer Z.W."/>
            <person name="De Vos L."/>
            <person name="Chen L."/>
            <person name="Duong T.A."/>
            <person name="Gao Y."/>
            <person name="Hammerbacher A."/>
            <person name="Kikkert J.R."/>
            <person name="Li Y."/>
            <person name="Li H."/>
            <person name="Li K."/>
            <person name="Li Q."/>
            <person name="Liu X."/>
            <person name="Ma X."/>
            <person name="Naidoo K."/>
            <person name="Pethybridge S.J."/>
            <person name="Sun J."/>
            <person name="Steenkamp E.T."/>
            <person name="van der Nest M.A."/>
            <person name="van Wyk S."/>
            <person name="Wingfield M.J."/>
            <person name="Xiong C."/>
            <person name="Yue Q."/>
            <person name="Zhang X."/>
        </authorList>
    </citation>
    <scope>NUCLEOTIDE SEQUENCE [LARGE SCALE GENOMIC DNA]</scope>
    <source>
        <strain evidence="4 5">BP6252</strain>
    </source>
</reference>
<comment type="caution">
    <text evidence="4">The sequence shown here is derived from an EMBL/GenBank/DDBJ whole genome shotgun (WGS) entry which is preliminary data.</text>
</comment>
<dbReference type="GO" id="GO:0045944">
    <property type="term" value="P:positive regulation of transcription by RNA polymerase II"/>
    <property type="evidence" value="ECO:0007669"/>
    <property type="project" value="TreeGrafter"/>
</dbReference>
<comment type="subcellular location">
    <subcellularLocation>
        <location evidence="1">Nucleus</location>
    </subcellularLocation>
</comment>
<dbReference type="PANTHER" id="PTHR37534">
    <property type="entry name" value="TRANSCRIPTIONAL ACTIVATOR PROTEIN UGA3"/>
    <property type="match status" value="1"/>
</dbReference>
<evidence type="ECO:0000313" key="4">
    <source>
        <dbReference type="EMBL" id="RDW77438.1"/>
    </source>
</evidence>
<dbReference type="OrthoDB" id="434972at2759"/>
<protein>
    <recommendedName>
        <fullName evidence="6">Zn(2)-C6 fungal-type domain-containing protein</fullName>
    </recommendedName>
</protein>
<dbReference type="Pfam" id="PF11951">
    <property type="entry name" value="Fungal_trans_2"/>
    <property type="match status" value="1"/>
</dbReference>
<dbReference type="Proteomes" id="UP000256645">
    <property type="component" value="Unassembled WGS sequence"/>
</dbReference>
<dbReference type="EMBL" id="PDLM01000005">
    <property type="protein sequence ID" value="RDW77438.1"/>
    <property type="molecule type" value="Genomic_DNA"/>
</dbReference>
<proteinExistence type="predicted"/>
<dbReference type="InterPro" id="IPR021858">
    <property type="entry name" value="Fun_TF"/>
</dbReference>
<keyword evidence="5" id="KW-1185">Reference proteome</keyword>
<evidence type="ECO:0000313" key="5">
    <source>
        <dbReference type="Proteomes" id="UP000256645"/>
    </source>
</evidence>
<evidence type="ECO:0008006" key="6">
    <source>
        <dbReference type="Google" id="ProtNLM"/>
    </source>
</evidence>
<dbReference type="AlphaFoldDB" id="A0A3D8RU00"/>
<evidence type="ECO:0000256" key="1">
    <source>
        <dbReference type="ARBA" id="ARBA00004123"/>
    </source>
</evidence>
<organism evidence="4 5">
    <name type="scientific">Coleophoma cylindrospora</name>
    <dbReference type="NCBI Taxonomy" id="1849047"/>
    <lineage>
        <taxon>Eukaryota</taxon>
        <taxon>Fungi</taxon>
        <taxon>Dikarya</taxon>
        <taxon>Ascomycota</taxon>
        <taxon>Pezizomycotina</taxon>
        <taxon>Leotiomycetes</taxon>
        <taxon>Helotiales</taxon>
        <taxon>Dermateaceae</taxon>
        <taxon>Coleophoma</taxon>
    </lineage>
</organism>
<dbReference type="GO" id="GO:0005634">
    <property type="term" value="C:nucleus"/>
    <property type="evidence" value="ECO:0007669"/>
    <property type="project" value="UniProtKB-SubCell"/>
</dbReference>
<dbReference type="PANTHER" id="PTHR37534:SF7">
    <property type="entry name" value="TRANSCRIPTIONAL ACTIVATOR PROTEIN UGA3"/>
    <property type="match status" value="1"/>
</dbReference>
<dbReference type="GO" id="GO:0000976">
    <property type="term" value="F:transcription cis-regulatory region binding"/>
    <property type="evidence" value="ECO:0007669"/>
    <property type="project" value="TreeGrafter"/>
</dbReference>